<evidence type="ECO:0000259" key="2">
    <source>
        <dbReference type="PROSITE" id="PS50838"/>
    </source>
</evidence>
<dbReference type="InterPro" id="IPR037445">
    <property type="entry name" value="MAGE"/>
</dbReference>
<dbReference type="STRING" id="127582.A0A2Y9R725"/>
<feature type="compositionally biased region" description="Low complexity" evidence="1">
    <location>
        <begin position="108"/>
        <end position="117"/>
    </location>
</feature>
<dbReference type="KEGG" id="tmu:101359476"/>
<dbReference type="InterPro" id="IPR041899">
    <property type="entry name" value="MAGE_WH2"/>
</dbReference>
<feature type="region of interest" description="Disordered" evidence="1">
    <location>
        <begin position="46"/>
        <end position="149"/>
    </location>
</feature>
<name>A0A2Y9R725_TRIMA</name>
<evidence type="ECO:0000313" key="4">
    <source>
        <dbReference type="RefSeq" id="XP_023591265.1"/>
    </source>
</evidence>
<feature type="compositionally biased region" description="Polar residues" evidence="1">
    <location>
        <begin position="98"/>
        <end position="107"/>
    </location>
</feature>
<evidence type="ECO:0000313" key="3">
    <source>
        <dbReference type="Proteomes" id="UP000248480"/>
    </source>
</evidence>
<dbReference type="PANTHER" id="PTHR11736">
    <property type="entry name" value="MELANOMA-ASSOCIATED ANTIGEN MAGE ANTIGEN"/>
    <property type="match status" value="1"/>
</dbReference>
<dbReference type="PANTHER" id="PTHR11736:SF84">
    <property type="entry name" value="MELANOMA-ASSOCIATED ANTIGEN C2"/>
    <property type="match status" value="1"/>
</dbReference>
<dbReference type="GO" id="GO:0005634">
    <property type="term" value="C:nucleus"/>
    <property type="evidence" value="ECO:0007669"/>
    <property type="project" value="TreeGrafter"/>
</dbReference>
<dbReference type="Pfam" id="PF12440">
    <property type="entry name" value="MAGE_N"/>
    <property type="match status" value="1"/>
</dbReference>
<protein>
    <submittedName>
        <fullName evidence="4">Melanoma-associated antigen 10-like</fullName>
    </submittedName>
</protein>
<dbReference type="Gene3D" id="1.10.10.1210">
    <property type="entry name" value="MAGE homology domain, winged helix WH2 motif"/>
    <property type="match status" value="1"/>
</dbReference>
<dbReference type="InterPro" id="IPR041898">
    <property type="entry name" value="MAGE_WH1"/>
</dbReference>
<dbReference type="InterPro" id="IPR002190">
    <property type="entry name" value="MHD_dom"/>
</dbReference>
<dbReference type="Proteomes" id="UP000248480">
    <property type="component" value="Unplaced"/>
</dbReference>
<dbReference type="Gene3D" id="1.10.10.1200">
    <property type="entry name" value="MAGE homology domain, winged helix WH1 motif"/>
    <property type="match status" value="1"/>
</dbReference>
<accession>A0A2Y9R725</accession>
<dbReference type="InParanoid" id="A0A2Y9R725"/>
<dbReference type="PROSITE" id="PS50838">
    <property type="entry name" value="MAGE"/>
    <property type="match status" value="1"/>
</dbReference>
<reference evidence="4" key="1">
    <citation type="submission" date="2025-08" db="UniProtKB">
        <authorList>
            <consortium name="RefSeq"/>
        </authorList>
    </citation>
    <scope>IDENTIFICATION</scope>
</reference>
<dbReference type="FunFam" id="1.10.10.1200:FF:000007">
    <property type="entry name" value="Melanoma-associated antigen C2"/>
    <property type="match status" value="1"/>
</dbReference>
<dbReference type="FunFam" id="1.10.10.1210:FF:000001">
    <property type="entry name" value="melanoma-associated antigen D1"/>
    <property type="match status" value="1"/>
</dbReference>
<sequence length="384" mass="42483">MLRAPKRQRYTFEQDLQTQIEARGLVGAQVPAAEEEDSSSAFNFSSLSSFSCSPTSSPCSSPCSSSSSFHFSYPSTSSSSSPLNVGTQDEEEVPAAVTPSTHQSPQRSFSFSTSLSTSHEDSSSAEEEESPSTGQASVGTESSPRDPLEEKVTDLVQLLLLKYQTRQPITKAEMLNTVIKRYKNRFAVIFKKACECLEMVFGINVKEVDPTIHSYVLVKSLDLTYDEVVINGQGMPKNGLLIIILGVIFLEGNCIPEEDIWEVLNIMGVYAGSKHAIYGEPRQLITRDWVQEKYLEYQQVPNSDPARYEFLWGPRAHAETSKMKVLEFLAKLNGTDPSSFSPSYEEALRDEEERAQARIALTGSTTDMLTAQCWPAAFSSPSED</sequence>
<organism evidence="3 4">
    <name type="scientific">Trichechus manatus latirostris</name>
    <name type="common">Florida manatee</name>
    <dbReference type="NCBI Taxonomy" id="127582"/>
    <lineage>
        <taxon>Eukaryota</taxon>
        <taxon>Metazoa</taxon>
        <taxon>Chordata</taxon>
        <taxon>Craniata</taxon>
        <taxon>Vertebrata</taxon>
        <taxon>Euteleostomi</taxon>
        <taxon>Mammalia</taxon>
        <taxon>Eutheria</taxon>
        <taxon>Afrotheria</taxon>
        <taxon>Sirenia</taxon>
        <taxon>Trichechidae</taxon>
        <taxon>Trichechus</taxon>
    </lineage>
</organism>
<dbReference type="SMART" id="SM01373">
    <property type="entry name" value="MAGE"/>
    <property type="match status" value="1"/>
</dbReference>
<dbReference type="GeneID" id="101359476"/>
<dbReference type="Pfam" id="PF01454">
    <property type="entry name" value="MAGE"/>
    <property type="match status" value="1"/>
</dbReference>
<dbReference type="AlphaFoldDB" id="A0A2Y9R725"/>
<proteinExistence type="predicted"/>
<dbReference type="InterPro" id="IPR021072">
    <property type="entry name" value="MAGE_N"/>
</dbReference>
<gene>
    <name evidence="4" type="primary">LOC101359476</name>
</gene>
<feature type="domain" description="MAGE" evidence="2">
    <location>
        <begin position="148"/>
        <end position="347"/>
    </location>
</feature>
<feature type="compositionally biased region" description="Low complexity" evidence="1">
    <location>
        <begin position="46"/>
        <end position="82"/>
    </location>
</feature>
<dbReference type="SMART" id="SM01392">
    <property type="entry name" value="MAGE_N"/>
    <property type="match status" value="1"/>
</dbReference>
<dbReference type="GO" id="GO:0000122">
    <property type="term" value="P:negative regulation of transcription by RNA polymerase II"/>
    <property type="evidence" value="ECO:0007669"/>
    <property type="project" value="TreeGrafter"/>
</dbReference>
<evidence type="ECO:0000256" key="1">
    <source>
        <dbReference type="SAM" id="MobiDB-lite"/>
    </source>
</evidence>
<keyword evidence="3" id="KW-1185">Reference proteome</keyword>
<dbReference type="RefSeq" id="XP_023591265.1">
    <property type="nucleotide sequence ID" value="XM_023735497.1"/>
</dbReference>